<evidence type="ECO:0000256" key="2">
    <source>
        <dbReference type="ARBA" id="ARBA00022737"/>
    </source>
</evidence>
<evidence type="ECO:0000313" key="11">
    <source>
        <dbReference type="EMBL" id="KAL0274768.1"/>
    </source>
</evidence>
<name>A0AAW2HZ42_9NEOP</name>
<dbReference type="PANTHER" id="PTHR14699">
    <property type="entry name" value="STI2 PROTEIN-RELATED"/>
    <property type="match status" value="1"/>
</dbReference>
<evidence type="ECO:0000256" key="3">
    <source>
        <dbReference type="ARBA" id="ARBA00022803"/>
    </source>
</evidence>
<dbReference type="Pfam" id="PF13181">
    <property type="entry name" value="TPR_8"/>
    <property type="match status" value="1"/>
</dbReference>
<proteinExistence type="inferred from homology"/>
<dbReference type="GO" id="GO:0030991">
    <property type="term" value="C:intraciliary transport particle A"/>
    <property type="evidence" value="ECO:0007669"/>
    <property type="project" value="TreeGrafter"/>
</dbReference>
<keyword evidence="2" id="KW-0677">Repeat</keyword>
<comment type="caution">
    <text evidence="11">The sequence shown here is derived from an EMBL/GenBank/DDBJ whole genome shotgun (WGS) entry which is preliminary data.</text>
</comment>
<evidence type="ECO:0000259" key="8">
    <source>
        <dbReference type="Pfam" id="PF25063"/>
    </source>
</evidence>
<feature type="domain" description="Tetratricopeptide repeat protein 21A/21B C-terminal ARM" evidence="8">
    <location>
        <begin position="1098"/>
        <end position="1309"/>
    </location>
</feature>
<feature type="repeat" description="TPR" evidence="4">
    <location>
        <begin position="883"/>
        <end position="916"/>
    </location>
</feature>
<organism evidence="11">
    <name type="scientific">Menopon gallinae</name>
    <name type="common">poultry shaft louse</name>
    <dbReference type="NCBI Taxonomy" id="328185"/>
    <lineage>
        <taxon>Eukaryota</taxon>
        <taxon>Metazoa</taxon>
        <taxon>Ecdysozoa</taxon>
        <taxon>Arthropoda</taxon>
        <taxon>Hexapoda</taxon>
        <taxon>Insecta</taxon>
        <taxon>Pterygota</taxon>
        <taxon>Neoptera</taxon>
        <taxon>Paraneoptera</taxon>
        <taxon>Psocodea</taxon>
        <taxon>Troctomorpha</taxon>
        <taxon>Phthiraptera</taxon>
        <taxon>Amblycera</taxon>
        <taxon>Menoponidae</taxon>
        <taxon>Menopon</taxon>
    </lineage>
</organism>
<evidence type="ECO:0000259" key="6">
    <source>
        <dbReference type="Pfam" id="PF25060"/>
    </source>
</evidence>
<dbReference type="Pfam" id="PF25068">
    <property type="entry name" value="ARM_TT21_4th"/>
    <property type="match status" value="1"/>
</dbReference>
<keyword evidence="3 4" id="KW-0802">TPR repeat</keyword>
<keyword evidence="5" id="KW-0175">Coiled coil</keyword>
<dbReference type="InterPro" id="IPR056832">
    <property type="entry name" value="ARM_TT21_2nd"/>
</dbReference>
<evidence type="ECO:0008006" key="12">
    <source>
        <dbReference type="Google" id="ProtNLM"/>
    </source>
</evidence>
<dbReference type="EMBL" id="JARGDH010000002">
    <property type="protein sequence ID" value="KAL0274769.1"/>
    <property type="molecule type" value="Genomic_DNA"/>
</dbReference>
<comment type="similarity">
    <text evidence="1">Belongs to the TTC21 family.</text>
</comment>
<dbReference type="Pfam" id="PF25063">
    <property type="entry name" value="ARM_TT21_C"/>
    <property type="match status" value="1"/>
</dbReference>
<dbReference type="GO" id="GO:0035721">
    <property type="term" value="P:intraciliary retrograde transport"/>
    <property type="evidence" value="ECO:0007669"/>
    <property type="project" value="TreeGrafter"/>
</dbReference>
<dbReference type="Pfam" id="PF25058">
    <property type="entry name" value="ARM_TT21"/>
    <property type="match status" value="1"/>
</dbReference>
<dbReference type="GO" id="GO:0005929">
    <property type="term" value="C:cilium"/>
    <property type="evidence" value="ECO:0007669"/>
    <property type="project" value="GOC"/>
</dbReference>
<accession>A0AAW2HZ42</accession>
<protein>
    <recommendedName>
        <fullName evidence="12">Tetratricopeptide repeat protein 21B</fullName>
    </recommendedName>
</protein>
<evidence type="ECO:0000256" key="5">
    <source>
        <dbReference type="SAM" id="Coils"/>
    </source>
</evidence>
<dbReference type="Pfam" id="PF25064">
    <property type="entry name" value="ARM_TT21_5th"/>
    <property type="match status" value="1"/>
</dbReference>
<dbReference type="InterPro" id="IPR056833">
    <property type="entry name" value="ARM_TT21_N"/>
</dbReference>
<dbReference type="Gene3D" id="1.25.40.10">
    <property type="entry name" value="Tetratricopeptide repeat domain"/>
    <property type="match status" value="7"/>
</dbReference>
<dbReference type="Pfam" id="PF25062">
    <property type="entry name" value="ARM_TT21_N"/>
    <property type="match status" value="1"/>
</dbReference>
<evidence type="ECO:0000256" key="1">
    <source>
        <dbReference type="ARBA" id="ARBA00010935"/>
    </source>
</evidence>
<dbReference type="InterPro" id="IPR040364">
    <property type="entry name" value="TTC21A/TTC21B"/>
</dbReference>
<evidence type="ECO:0000259" key="9">
    <source>
        <dbReference type="Pfam" id="PF25064"/>
    </source>
</evidence>
<gene>
    <name evidence="11" type="ORF">PYX00_002817</name>
</gene>
<evidence type="ECO:0000259" key="10">
    <source>
        <dbReference type="Pfam" id="PF25068"/>
    </source>
</evidence>
<dbReference type="Pfam" id="PF25060">
    <property type="entry name" value="ARM_TT21_2nd"/>
    <property type="match status" value="1"/>
</dbReference>
<feature type="domain" description="Tetratricopeptide repeat protein 21A/21B fifth ARM repeats" evidence="9">
    <location>
        <begin position="951"/>
        <end position="1067"/>
    </location>
</feature>
<dbReference type="SMART" id="SM00028">
    <property type="entry name" value="TPR"/>
    <property type="match status" value="10"/>
</dbReference>
<dbReference type="InterPro" id="IPR056835">
    <property type="entry name" value="ARM_TT21_5th"/>
</dbReference>
<reference evidence="11" key="1">
    <citation type="journal article" date="2024" name="Gigascience">
        <title>Chromosome-level genome of the poultry shaft louse Menopon gallinae provides insight into the host-switching and adaptive evolution of parasitic lice.</title>
        <authorList>
            <person name="Xu Y."/>
            <person name="Ma L."/>
            <person name="Liu S."/>
            <person name="Liang Y."/>
            <person name="Liu Q."/>
            <person name="He Z."/>
            <person name="Tian L."/>
            <person name="Duan Y."/>
            <person name="Cai W."/>
            <person name="Li H."/>
            <person name="Song F."/>
        </authorList>
    </citation>
    <scope>NUCLEOTIDE SEQUENCE</scope>
    <source>
        <strain evidence="11">Cailab_2023a</strain>
    </source>
</reference>
<feature type="domain" description="Tetratricopeptide repeat protein 21A/21B second ARM" evidence="6">
    <location>
        <begin position="274"/>
        <end position="540"/>
    </location>
</feature>
<feature type="domain" description="Tetratricopeptide repeat protein 21A/21B fourth ARM" evidence="10">
    <location>
        <begin position="758"/>
        <end position="910"/>
    </location>
</feature>
<dbReference type="InterPro" id="IPR019734">
    <property type="entry name" value="TPR_rpt"/>
</dbReference>
<dbReference type="EMBL" id="JARGDH010000002">
    <property type="protein sequence ID" value="KAL0274768.1"/>
    <property type="molecule type" value="Genomic_DNA"/>
</dbReference>
<dbReference type="PANTHER" id="PTHR14699:SF0">
    <property type="entry name" value="TETRATRICOPEPTIDE REPEAT PROTEIN 21 HOMOLOG"/>
    <property type="match status" value="1"/>
</dbReference>
<feature type="domain" description="Tetratricopeptide repeat protein 21A/21B N-terminal ARM repeat" evidence="7">
    <location>
        <begin position="11"/>
        <end position="233"/>
    </location>
</feature>
<evidence type="ECO:0000256" key="4">
    <source>
        <dbReference type="PROSITE-ProRule" id="PRU00339"/>
    </source>
</evidence>
<dbReference type="InterPro" id="IPR056836">
    <property type="entry name" value="ARM_TT21_4th"/>
</dbReference>
<dbReference type="GO" id="GO:0061512">
    <property type="term" value="P:protein localization to cilium"/>
    <property type="evidence" value="ECO:0007669"/>
    <property type="project" value="TreeGrafter"/>
</dbReference>
<feature type="coiled-coil region" evidence="5">
    <location>
        <begin position="850"/>
        <end position="877"/>
    </location>
</feature>
<dbReference type="InterPro" id="IPR011990">
    <property type="entry name" value="TPR-like_helical_dom_sf"/>
</dbReference>
<dbReference type="PROSITE" id="PS50005">
    <property type="entry name" value="TPR"/>
    <property type="match status" value="2"/>
</dbReference>
<feature type="repeat" description="TPR" evidence="4">
    <location>
        <begin position="722"/>
        <end position="755"/>
    </location>
</feature>
<dbReference type="FunFam" id="1.25.40.10:FF:000377">
    <property type="entry name" value="Tetratricopeptide repeat domain 21B"/>
    <property type="match status" value="1"/>
</dbReference>
<dbReference type="SUPFAM" id="SSF48452">
    <property type="entry name" value="TPR-like"/>
    <property type="match status" value="5"/>
</dbReference>
<dbReference type="InterPro" id="IPR056834">
    <property type="entry name" value="ARM_TT21_C"/>
</dbReference>
<sequence length="1314" mass="150031">MENETDMKHKIHYFAREKYYQTMEEISLDGLKTYPEDTSFKLYSCFALVLCGRYNESIRELESLVNHKDLNIGALLALIAAHKASNNAEKETIAQLDARLKSERKITSEFGLYYGALFLYFSRKIDKAKEYLDRHLKHNPNSMEGLTLKGWIEITLDKALKHKTAMQCFTTVLNDQKRNMDAMLGQVKIKELDGDFDGAMSLLNQLIVKYPNSLPSLIEKMKIQLSCLDWDLTIELADRILAADSKCLEVLRMKILVLLVRDGNYDEAATSMRRFLGETERTEGKNGKLFLMNAQLFSYLSGKNPKILSETIRFAEKAAQLEPSNVDFITELGYQNLLQGKLKEANKFFKNSTKLDDSSIAALTGITWCQIKEGNTNEQVKEQVEFLKEVQSEQPSAEIMLMLAKLVSSSIEALELLDKATDIHFGNFKHFPYGVQYLYNLNPVFSMDLVYEYLKHTGSNLSISSKTTVTSGQLKKCLMILEEVKSACPGLLEAQYEYAHVQFLTGNIKGARATVTHILDDLDSTSAETHILMAQIYLHEKNYQQGAQSLEVGLSYNFKIREHPLYHLIHAMVHKENGNMGECINSLKSAMTASGLRHSAGQAKGKPEFELSVGDKVMLYLELINAYQLNNDTQEVMKLMNEAMEQFRGTAEEGRLLVANAELSVNRGHVNQAIEMLEKIQPGESHYVLSMKALANIYLTNKKDKESYIQCYKDVVQNDPNSETYVMLGDALMSVQEPDQAIAAYEEALKYNSEDFSLICRMGKALVKTHHFSKAINYYKEAVKNGKNLELLYDMAELYFKLGQLDNAERALVTEVENSKTIDASDVNQISCRTRLLQLLAKVRDKSGNLTESLAALKAAKENHNRIEKRVLTQSEDHKETVSSICSDMAILMTRLRDFNGAIKCYKEALAVKPNDTKILVALCRLYMQVNDLEECQLMSKRLLAADPENEAAIVMLADLAFRKVDFETAGHHFKHLLSKRPTSWTALARLIEVMRRTGSLEDVVPYLEKCDSLPLQASDTAGYSYCRGLYEWYSGKLTQAIRHFNRARRDSEWGQQATYNMIEMCLNPDNETLGSEAFSDGLDDEEMADSKEMALKTAQRLLAELKRHQISEESINYRLLENFWLLATKEKYNVEKALQEFLSMAGKDLYRENVGVALGIATAYMLQKQVQKARNQLKRMVKNQWSYEDAEYLERCWLLLTDIYIQSGKMELPVDLIQRILQHNKSCYKAYEYAGYIAEKEQLYKDAALQYENAWKYDGQTNPAIGYKLAFNYLKGKRYAEAIDVCNTILRLYPDYPRIRKDILEKARNNLRT</sequence>
<evidence type="ECO:0000259" key="7">
    <source>
        <dbReference type="Pfam" id="PF25062"/>
    </source>
</evidence>